<feature type="non-terminal residue" evidence="1">
    <location>
        <position position="1"/>
    </location>
</feature>
<name>A0A087G2W0_ARAAL</name>
<dbReference type="eggNOG" id="KOG2001">
    <property type="taxonomic scope" value="Eukaryota"/>
</dbReference>
<dbReference type="AlphaFoldDB" id="A0A087G2W0"/>
<dbReference type="Gramene" id="KFK24212">
    <property type="protein sequence ID" value="KFK24212"/>
    <property type="gene ID" value="AALP_AAs46848U000100"/>
</dbReference>
<evidence type="ECO:0000313" key="1">
    <source>
        <dbReference type="EMBL" id="KFK24212.1"/>
    </source>
</evidence>
<proteinExistence type="predicted"/>
<feature type="non-terminal residue" evidence="1">
    <location>
        <position position="80"/>
    </location>
</feature>
<accession>A0A087G2W0</accession>
<gene>
    <name evidence="1" type="ORF">AALP_AAs46848U000100</name>
</gene>
<reference evidence="2" key="1">
    <citation type="journal article" date="2015" name="Nat. Plants">
        <title>Genome expansion of Arabis alpina linked with retrotransposition and reduced symmetric DNA methylation.</title>
        <authorList>
            <person name="Willing E.M."/>
            <person name="Rawat V."/>
            <person name="Mandakova T."/>
            <person name="Maumus F."/>
            <person name="James G.V."/>
            <person name="Nordstroem K.J."/>
            <person name="Becker C."/>
            <person name="Warthmann N."/>
            <person name="Chica C."/>
            <person name="Szarzynska B."/>
            <person name="Zytnicki M."/>
            <person name="Albani M.C."/>
            <person name="Kiefer C."/>
            <person name="Bergonzi S."/>
            <person name="Castaings L."/>
            <person name="Mateos J.L."/>
            <person name="Berns M.C."/>
            <person name="Bujdoso N."/>
            <person name="Piofczyk T."/>
            <person name="de Lorenzo L."/>
            <person name="Barrero-Sicilia C."/>
            <person name="Mateos I."/>
            <person name="Piednoel M."/>
            <person name="Hagmann J."/>
            <person name="Chen-Min-Tao R."/>
            <person name="Iglesias-Fernandez R."/>
            <person name="Schuster S.C."/>
            <person name="Alonso-Blanco C."/>
            <person name="Roudier F."/>
            <person name="Carbonero P."/>
            <person name="Paz-Ares J."/>
            <person name="Davis S.J."/>
            <person name="Pecinka A."/>
            <person name="Quesneville H."/>
            <person name="Colot V."/>
            <person name="Lysak M.A."/>
            <person name="Weigel D."/>
            <person name="Coupland G."/>
            <person name="Schneeberger K."/>
        </authorList>
    </citation>
    <scope>NUCLEOTIDE SEQUENCE [LARGE SCALE GENOMIC DNA]</scope>
    <source>
        <strain evidence="2">cv. Pajares</strain>
    </source>
</reference>
<protein>
    <submittedName>
        <fullName evidence="1">Uncharacterized protein</fullName>
    </submittedName>
</protein>
<dbReference type="OrthoDB" id="2192946at2759"/>
<dbReference type="Proteomes" id="UP000029120">
    <property type="component" value="Unassembled WGS sequence"/>
</dbReference>
<sequence length="80" mass="8957">KHFVGSGVLNLLQSQAKAMASDNSVRSLLEKMTECASNAYLSILERMNLNALGLKSKNRTRRMLDAMKRMLAVMQSIEKL</sequence>
<keyword evidence="2" id="KW-1185">Reference proteome</keyword>
<organism evidence="1 2">
    <name type="scientific">Arabis alpina</name>
    <name type="common">Alpine rock-cress</name>
    <dbReference type="NCBI Taxonomy" id="50452"/>
    <lineage>
        <taxon>Eukaryota</taxon>
        <taxon>Viridiplantae</taxon>
        <taxon>Streptophyta</taxon>
        <taxon>Embryophyta</taxon>
        <taxon>Tracheophyta</taxon>
        <taxon>Spermatophyta</taxon>
        <taxon>Magnoliopsida</taxon>
        <taxon>eudicotyledons</taxon>
        <taxon>Gunneridae</taxon>
        <taxon>Pentapetalae</taxon>
        <taxon>rosids</taxon>
        <taxon>malvids</taxon>
        <taxon>Brassicales</taxon>
        <taxon>Brassicaceae</taxon>
        <taxon>Arabideae</taxon>
        <taxon>Arabis</taxon>
    </lineage>
</organism>
<dbReference type="EMBL" id="KL971121">
    <property type="protein sequence ID" value="KFK24212.1"/>
    <property type="molecule type" value="Genomic_DNA"/>
</dbReference>
<evidence type="ECO:0000313" key="2">
    <source>
        <dbReference type="Proteomes" id="UP000029120"/>
    </source>
</evidence>